<accession>A0A0F7JX62</accession>
<dbReference type="OrthoDB" id="5770763at2"/>
<dbReference type="RefSeq" id="WP_046860020.1">
    <property type="nucleotide sequence ID" value="NZ_CP011412.1"/>
</dbReference>
<dbReference type="Proteomes" id="UP000034410">
    <property type="component" value="Chromosome"/>
</dbReference>
<sequence>MDSSTIELPGSTIESIRVEGDTVTVRFSPAMIIKTLSGSVERTRWRQSGELVFTEATLEGEPPETPVVCAGGDVGQSVYTYRDMIPLPFEGRGRANCDLRFEGTDRRLQVVGEAVKLNMEDRPYYIEHIRPA</sequence>
<organism evidence="1 2">
    <name type="scientific">Sedimenticola thiotaurini</name>
    <dbReference type="NCBI Taxonomy" id="1543721"/>
    <lineage>
        <taxon>Bacteria</taxon>
        <taxon>Pseudomonadati</taxon>
        <taxon>Pseudomonadota</taxon>
        <taxon>Gammaproteobacteria</taxon>
        <taxon>Chromatiales</taxon>
        <taxon>Sedimenticolaceae</taxon>
        <taxon>Sedimenticola</taxon>
    </lineage>
</organism>
<evidence type="ECO:0000313" key="2">
    <source>
        <dbReference type="Proteomes" id="UP000034410"/>
    </source>
</evidence>
<dbReference type="AlphaFoldDB" id="A0A0F7JX62"/>
<reference evidence="1 2" key="1">
    <citation type="journal article" date="2015" name="Genome Announc.">
        <title>Complete Genome Sequence of Sedimenticola thiotaurini Strain SIP-G1, a Polyphosphate- and Polyhydroxyalkanoate-Accumulating Sulfur-Oxidizing Gammaproteobacterium Isolated from Salt Marsh Sediments.</title>
        <authorList>
            <person name="Flood B.E."/>
            <person name="Jones D.S."/>
            <person name="Bailey J.V."/>
        </authorList>
    </citation>
    <scope>NUCLEOTIDE SEQUENCE [LARGE SCALE GENOMIC DNA]</scope>
    <source>
        <strain evidence="1 2">SIP-G1</strain>
    </source>
</reference>
<name>A0A0F7JX62_9GAMM</name>
<protein>
    <submittedName>
        <fullName evidence="1">Uncharacterized protein</fullName>
    </submittedName>
</protein>
<dbReference type="KEGG" id="seds:AAY24_12830"/>
<gene>
    <name evidence="1" type="ORF">AAY24_12830</name>
</gene>
<dbReference type="EMBL" id="CP011412">
    <property type="protein sequence ID" value="AKH21091.1"/>
    <property type="molecule type" value="Genomic_DNA"/>
</dbReference>
<keyword evidence="2" id="KW-1185">Reference proteome</keyword>
<proteinExistence type="predicted"/>
<evidence type="ECO:0000313" key="1">
    <source>
        <dbReference type="EMBL" id="AKH21091.1"/>
    </source>
</evidence>